<reference evidence="17" key="2">
    <citation type="submission" date="2025-09" db="UniProtKB">
        <authorList>
            <consortium name="Ensembl"/>
        </authorList>
    </citation>
    <scope>IDENTIFICATION</scope>
</reference>
<comment type="catalytic activity">
    <reaction evidence="11">
        <text>ATP + H2O = ADP + phosphate + H(+)</text>
        <dbReference type="Rhea" id="RHEA:13065"/>
        <dbReference type="ChEBI" id="CHEBI:15377"/>
        <dbReference type="ChEBI" id="CHEBI:15378"/>
        <dbReference type="ChEBI" id="CHEBI:30616"/>
        <dbReference type="ChEBI" id="CHEBI:43474"/>
        <dbReference type="ChEBI" id="CHEBI:456216"/>
        <dbReference type="EC" id="3.6.4.13"/>
    </reaction>
</comment>
<evidence type="ECO:0000256" key="3">
    <source>
        <dbReference type="ARBA" id="ARBA00012552"/>
    </source>
</evidence>
<evidence type="ECO:0000256" key="8">
    <source>
        <dbReference type="ARBA" id="ARBA00022840"/>
    </source>
</evidence>
<dbReference type="GO" id="GO:0005737">
    <property type="term" value="C:cytoplasm"/>
    <property type="evidence" value="ECO:0007669"/>
    <property type="project" value="UniProtKB-SubCell"/>
</dbReference>
<keyword evidence="5" id="KW-0547">Nucleotide-binding</keyword>
<organism evidence="17 18">
    <name type="scientific">Accipiter nisus</name>
    <name type="common">Eurasian sparrowhawk</name>
    <dbReference type="NCBI Taxonomy" id="211598"/>
    <lineage>
        <taxon>Eukaryota</taxon>
        <taxon>Metazoa</taxon>
        <taxon>Chordata</taxon>
        <taxon>Craniata</taxon>
        <taxon>Vertebrata</taxon>
        <taxon>Euteleostomi</taxon>
        <taxon>Archelosauria</taxon>
        <taxon>Archosauria</taxon>
        <taxon>Dinosauria</taxon>
        <taxon>Saurischia</taxon>
        <taxon>Theropoda</taxon>
        <taxon>Coelurosauria</taxon>
        <taxon>Aves</taxon>
        <taxon>Neognathae</taxon>
        <taxon>Neoaves</taxon>
        <taxon>Telluraves</taxon>
        <taxon>Accipitrimorphae</taxon>
        <taxon>Accipitriformes</taxon>
        <taxon>Accipitridae</taxon>
        <taxon>Accipitrinae</taxon>
        <taxon>Accipiter</taxon>
    </lineage>
</organism>
<dbReference type="FunFam" id="3.40.50.300:FF:000849">
    <property type="entry name" value="ATP-dependent RNA helicase DBP5"/>
    <property type="match status" value="1"/>
</dbReference>
<keyword evidence="18" id="KW-1185">Reference proteome</keyword>
<dbReference type="Proteomes" id="UP000694541">
    <property type="component" value="Unplaced"/>
</dbReference>
<dbReference type="PROSITE" id="PS51194">
    <property type="entry name" value="HELICASE_CTER"/>
    <property type="match status" value="1"/>
</dbReference>
<keyword evidence="9" id="KW-0694">RNA-binding</keyword>
<keyword evidence="6" id="KW-0378">Hydrolase</keyword>
<evidence type="ECO:0000259" key="14">
    <source>
        <dbReference type="PROSITE" id="PS51192"/>
    </source>
</evidence>
<dbReference type="InterPro" id="IPR027417">
    <property type="entry name" value="P-loop_NTPase"/>
</dbReference>
<evidence type="ECO:0000256" key="10">
    <source>
        <dbReference type="ARBA" id="ARBA00023242"/>
    </source>
</evidence>
<dbReference type="InterPro" id="IPR001650">
    <property type="entry name" value="Helicase_C-like"/>
</dbReference>
<dbReference type="GO" id="GO:0003724">
    <property type="term" value="F:RNA helicase activity"/>
    <property type="evidence" value="ECO:0007669"/>
    <property type="project" value="UniProtKB-EC"/>
</dbReference>
<feature type="domain" description="Helicase ATP-binding" evidence="14">
    <location>
        <begin position="88"/>
        <end position="258"/>
    </location>
</feature>
<dbReference type="Pfam" id="PF00270">
    <property type="entry name" value="DEAD"/>
    <property type="match status" value="1"/>
</dbReference>
<dbReference type="Pfam" id="PF00271">
    <property type="entry name" value="Helicase_C"/>
    <property type="match status" value="1"/>
</dbReference>
<dbReference type="SUPFAM" id="SSF52540">
    <property type="entry name" value="P-loop containing nucleoside triphosphate hydrolases"/>
    <property type="match status" value="1"/>
</dbReference>
<proteinExistence type="predicted"/>
<dbReference type="PROSITE" id="PS51192">
    <property type="entry name" value="HELICASE_ATP_BIND_1"/>
    <property type="match status" value="1"/>
</dbReference>
<dbReference type="Ensembl" id="ENSANIT00000000414.1">
    <property type="protein sequence ID" value="ENSANIP00000000403.1"/>
    <property type="gene ID" value="ENSANIG00000000292.1"/>
</dbReference>
<evidence type="ECO:0000259" key="16">
    <source>
        <dbReference type="PROSITE" id="PS51195"/>
    </source>
</evidence>
<evidence type="ECO:0000256" key="13">
    <source>
        <dbReference type="SAM" id="MobiDB-lite"/>
    </source>
</evidence>
<feature type="short sequence motif" description="Q motif" evidence="12">
    <location>
        <begin position="53"/>
        <end position="81"/>
    </location>
</feature>
<evidence type="ECO:0000256" key="4">
    <source>
        <dbReference type="ARBA" id="ARBA00022490"/>
    </source>
</evidence>
<keyword evidence="4" id="KW-0963">Cytoplasm</keyword>
<dbReference type="FunFam" id="3.40.50.300:FF:000318">
    <property type="entry name" value="ATP-dependent RNA helicase DDX19B"/>
    <property type="match status" value="1"/>
</dbReference>
<feature type="domain" description="DEAD-box RNA helicase Q" evidence="16">
    <location>
        <begin position="53"/>
        <end position="81"/>
    </location>
</feature>
<dbReference type="PROSITE" id="PS51195">
    <property type="entry name" value="Q_MOTIF"/>
    <property type="match status" value="1"/>
</dbReference>
<feature type="domain" description="Helicase C-terminal" evidence="15">
    <location>
        <begin position="286"/>
        <end position="436"/>
    </location>
</feature>
<dbReference type="InterPro" id="IPR014014">
    <property type="entry name" value="RNA_helicase_DEAD_Q_motif"/>
</dbReference>
<reference evidence="17" key="1">
    <citation type="submission" date="2025-08" db="UniProtKB">
        <authorList>
            <consortium name="Ensembl"/>
        </authorList>
    </citation>
    <scope>IDENTIFICATION</scope>
</reference>
<keyword evidence="10" id="KW-0539">Nucleus</keyword>
<evidence type="ECO:0000259" key="15">
    <source>
        <dbReference type="PROSITE" id="PS51194"/>
    </source>
</evidence>
<dbReference type="GO" id="GO:0003723">
    <property type="term" value="F:RNA binding"/>
    <property type="evidence" value="ECO:0007669"/>
    <property type="project" value="UniProtKB-KW"/>
</dbReference>
<evidence type="ECO:0000256" key="5">
    <source>
        <dbReference type="ARBA" id="ARBA00022741"/>
    </source>
</evidence>
<dbReference type="InterPro" id="IPR014001">
    <property type="entry name" value="Helicase_ATP-bd"/>
</dbReference>
<evidence type="ECO:0000256" key="6">
    <source>
        <dbReference type="ARBA" id="ARBA00022801"/>
    </source>
</evidence>
<evidence type="ECO:0000256" key="1">
    <source>
        <dbReference type="ARBA" id="ARBA00004123"/>
    </source>
</evidence>
<dbReference type="CDD" id="cd18787">
    <property type="entry name" value="SF2_C_DEAD"/>
    <property type="match status" value="1"/>
</dbReference>
<evidence type="ECO:0000256" key="2">
    <source>
        <dbReference type="ARBA" id="ARBA00004496"/>
    </source>
</evidence>
<feature type="region of interest" description="Disordered" evidence="13">
    <location>
        <begin position="429"/>
        <end position="452"/>
    </location>
</feature>
<dbReference type="InterPro" id="IPR011545">
    <property type="entry name" value="DEAD/DEAH_box_helicase_dom"/>
</dbReference>
<evidence type="ECO:0000313" key="18">
    <source>
        <dbReference type="Proteomes" id="UP000694541"/>
    </source>
</evidence>
<dbReference type="AlphaFoldDB" id="A0A8B9LVI9"/>
<evidence type="ECO:0000313" key="17">
    <source>
        <dbReference type="Ensembl" id="ENSANIP00000000403.1"/>
    </source>
</evidence>
<sequence>DEEEEEEEEEEEDRVDLAETSLLNKLIRTSLVESSHRVEILQQDPSSPLFSVKTFEELPLKKELLQGIYMMGFNRPSKIQETALPIMLPLPCRPQNLIAQSQSGTGKTAAFVLAMLSRVNAAEKYPQCLCLAPTYELALQIGHVIEKIGRFCADITVMYAVRGNRVLQGTTLQEQIVIGTPGTMLDWCFKRRVVDLKKINMFVLDEADIMIDTQGLSCQSIRIQRALPKGCQMLLFSATFKETVRAFATQIVSNPIMIKLREEELTLSNIRQYFFVCRSWEEKYRALCNIYGSITIGQAMIFCQTRRSADWLSVEMSQDGHQVAILTAELTVAQRADVIQRFRDGKEKVLIATNVCARGIDVQQVTIVVNFSLPTNQRSEPDFETYLHRIGRTGRFGKRGVAFSMVESQNVRLVQMIEEHFQALGNCDEQEMDESRPRPELAKGAQCGISKG</sequence>
<dbReference type="Gene3D" id="6.10.250.2170">
    <property type="match status" value="1"/>
</dbReference>
<evidence type="ECO:0000256" key="12">
    <source>
        <dbReference type="PROSITE-ProRule" id="PRU00552"/>
    </source>
</evidence>
<dbReference type="SMART" id="SM00490">
    <property type="entry name" value="HELICc"/>
    <property type="match status" value="1"/>
</dbReference>
<dbReference type="Gene3D" id="3.40.50.300">
    <property type="entry name" value="P-loop containing nucleotide triphosphate hydrolases"/>
    <property type="match status" value="2"/>
</dbReference>
<name>A0A8B9LVI9_9AVES</name>
<dbReference type="GO" id="GO:0005634">
    <property type="term" value="C:nucleus"/>
    <property type="evidence" value="ECO:0007669"/>
    <property type="project" value="UniProtKB-SubCell"/>
</dbReference>
<dbReference type="GO" id="GO:0016787">
    <property type="term" value="F:hydrolase activity"/>
    <property type="evidence" value="ECO:0007669"/>
    <property type="project" value="UniProtKB-KW"/>
</dbReference>
<dbReference type="EC" id="3.6.4.13" evidence="3"/>
<comment type="subcellular location">
    <subcellularLocation>
        <location evidence="2">Cytoplasm</location>
    </subcellularLocation>
    <subcellularLocation>
        <location evidence="1">Nucleus</location>
    </subcellularLocation>
</comment>
<protein>
    <recommendedName>
        <fullName evidence="3">RNA helicase</fullName>
        <ecNumber evidence="3">3.6.4.13</ecNumber>
    </recommendedName>
</protein>
<dbReference type="PANTHER" id="PTHR47958">
    <property type="entry name" value="ATP-DEPENDENT RNA HELICASE DBP3"/>
    <property type="match status" value="1"/>
</dbReference>
<dbReference type="GO" id="GO:0005524">
    <property type="term" value="F:ATP binding"/>
    <property type="evidence" value="ECO:0007669"/>
    <property type="project" value="UniProtKB-KW"/>
</dbReference>
<evidence type="ECO:0000256" key="9">
    <source>
        <dbReference type="ARBA" id="ARBA00022884"/>
    </source>
</evidence>
<evidence type="ECO:0000256" key="7">
    <source>
        <dbReference type="ARBA" id="ARBA00022806"/>
    </source>
</evidence>
<evidence type="ECO:0000256" key="11">
    <source>
        <dbReference type="ARBA" id="ARBA00047984"/>
    </source>
</evidence>
<accession>A0A8B9LVI9</accession>
<keyword evidence="7" id="KW-0347">Helicase</keyword>
<dbReference type="SMART" id="SM00487">
    <property type="entry name" value="DEXDc"/>
    <property type="match status" value="1"/>
</dbReference>
<keyword evidence="8" id="KW-0067">ATP-binding</keyword>